<protein>
    <submittedName>
        <fullName evidence="1">Uncharacterized protein</fullName>
    </submittedName>
</protein>
<dbReference type="AlphaFoldDB" id="A0AA45CQV6"/>
<evidence type="ECO:0000313" key="2">
    <source>
        <dbReference type="Proteomes" id="UP000248776"/>
    </source>
</evidence>
<gene>
    <name evidence="1" type="ORF">CKU37_11330</name>
</gene>
<evidence type="ECO:0000313" key="1">
    <source>
        <dbReference type="EMBL" id="PZD55340.1"/>
    </source>
</evidence>
<reference evidence="1 2" key="1">
    <citation type="submission" date="2017-08" db="EMBL/GenBank/DDBJ databases">
        <title>Streptococcus salivarius strain HS0302 Genome.</title>
        <authorList>
            <person name="Smith J."/>
            <person name="Deng P."/>
            <person name="Geng M."/>
        </authorList>
    </citation>
    <scope>NUCLEOTIDE SEQUENCE [LARGE SCALE GENOMIC DNA]</scope>
    <source>
        <strain evidence="1 2">HS0302</strain>
    </source>
</reference>
<name>A0AA45CQV6_STRSL</name>
<proteinExistence type="predicted"/>
<dbReference type="Proteomes" id="UP000248776">
    <property type="component" value="Unassembled WGS sequence"/>
</dbReference>
<sequence>MLRINEINERTLDRDRELMIIPKVINFSSEEGHEYKFLLAVDASNKFATAIDTSDRTSLEVLEHSYLIDTNEYPNAIDEVIKRSLTLKDFTQLFPRLVTVYEFVNNRALSYGWRFGFQNQKFATSEINLELAGRINKELALRKSYLKRFISNREIEELVFLQDLEEGLIGGTISERVDQLGFYPLEPITFEEEIPFYWPRFILFGQRVRRLKAYGYPLIENERTNTYLSFVTEVLSVYDATVGSDLIQKI</sequence>
<accession>A0AA45CQV6</accession>
<dbReference type="EMBL" id="NSIW01000023">
    <property type="protein sequence ID" value="PZD55340.1"/>
    <property type="molecule type" value="Genomic_DNA"/>
</dbReference>
<dbReference type="RefSeq" id="WP_110981560.1">
    <property type="nucleotide sequence ID" value="NZ_NSIW01000023.1"/>
</dbReference>
<comment type="caution">
    <text evidence="1">The sequence shown here is derived from an EMBL/GenBank/DDBJ whole genome shotgun (WGS) entry which is preliminary data.</text>
</comment>
<organism evidence="1 2">
    <name type="scientific">Streptococcus salivarius</name>
    <dbReference type="NCBI Taxonomy" id="1304"/>
    <lineage>
        <taxon>Bacteria</taxon>
        <taxon>Bacillati</taxon>
        <taxon>Bacillota</taxon>
        <taxon>Bacilli</taxon>
        <taxon>Lactobacillales</taxon>
        <taxon>Streptococcaceae</taxon>
        <taxon>Streptococcus</taxon>
    </lineage>
</organism>